<accession>A0A2P4R615</accession>
<protein>
    <submittedName>
        <fullName evidence="2">AzlD domain-containing protein</fullName>
    </submittedName>
</protein>
<organism evidence="2">
    <name type="scientific">Companilactobacillus formosensis</name>
    <dbReference type="NCBI Taxonomy" id="1617889"/>
    <lineage>
        <taxon>Bacteria</taxon>
        <taxon>Bacillati</taxon>
        <taxon>Bacillota</taxon>
        <taxon>Bacilli</taxon>
        <taxon>Lactobacillales</taxon>
        <taxon>Lactobacillaceae</taxon>
        <taxon>Companilactobacillus</taxon>
    </lineage>
</organism>
<reference evidence="2" key="1">
    <citation type="submission" date="2018-01" db="EMBL/GenBank/DDBJ databases">
        <title>Genome sequnecing of Lactobacillus formosensis KACC 18721.</title>
        <authorList>
            <person name="Kim S.-J."/>
            <person name="Heo J."/>
        </authorList>
    </citation>
    <scope>NUCLEOTIDE SEQUENCE</scope>
    <source>
        <strain evidence="2">KACC 18721</strain>
    </source>
</reference>
<feature type="transmembrane region" description="Helical" evidence="1">
    <location>
        <begin position="90"/>
        <end position="111"/>
    </location>
</feature>
<gene>
    <name evidence="2" type="ORF">C2R26_06920</name>
</gene>
<comment type="caution">
    <text evidence="2">The sequence shown here is derived from an EMBL/GenBank/DDBJ whole genome shotgun (WGS) entry which is preliminary data.</text>
</comment>
<keyword evidence="1" id="KW-1133">Transmembrane helix</keyword>
<name>A0A2P4R615_9LACO</name>
<dbReference type="AlphaFoldDB" id="A0A2P4R615"/>
<dbReference type="EMBL" id="PPWZ01000047">
    <property type="protein sequence ID" value="POH36698.1"/>
    <property type="molecule type" value="Genomic_DNA"/>
</dbReference>
<keyword evidence="1" id="KW-0812">Transmembrane</keyword>
<sequence length="155" mass="17412">MPSTKFVLWTLIACGVVTLLSRILPFILLKKFNLPAKVVEFLSFVPITIMAALWFENLFKPDIGHLPQIDYANLIASIPTVLTAVLTKKLSLIVIVGIISLALVRLAIWLVPSTIHNYKINIFIFCKKTSSVIATYSGHHVRRFFFINDLTTISV</sequence>
<feature type="transmembrane region" description="Helical" evidence="1">
    <location>
        <begin position="6"/>
        <end position="29"/>
    </location>
</feature>
<evidence type="ECO:0000256" key="1">
    <source>
        <dbReference type="SAM" id="Phobius"/>
    </source>
</evidence>
<evidence type="ECO:0000313" key="2">
    <source>
        <dbReference type="EMBL" id="POH36698.1"/>
    </source>
</evidence>
<dbReference type="InterPro" id="IPR008407">
    <property type="entry name" value="Brnchd-chn_aa_trnsp_AzlD"/>
</dbReference>
<keyword evidence="1" id="KW-0472">Membrane</keyword>
<proteinExistence type="predicted"/>
<dbReference type="Pfam" id="PF05437">
    <property type="entry name" value="AzlD"/>
    <property type="match status" value="1"/>
</dbReference>